<proteinExistence type="predicted"/>
<gene>
    <name evidence="1" type="ORF">DVH02_30150</name>
</gene>
<organism evidence="1 2">
    <name type="scientific">Streptomyces corynorhini</name>
    <dbReference type="NCBI Taxonomy" id="2282652"/>
    <lineage>
        <taxon>Bacteria</taxon>
        <taxon>Bacillati</taxon>
        <taxon>Actinomycetota</taxon>
        <taxon>Actinomycetes</taxon>
        <taxon>Kitasatosporales</taxon>
        <taxon>Streptomycetaceae</taxon>
        <taxon>Streptomyces</taxon>
    </lineage>
</organism>
<dbReference type="EMBL" id="QQNA01000310">
    <property type="protein sequence ID" value="RDG34540.1"/>
    <property type="molecule type" value="Genomic_DNA"/>
</dbReference>
<dbReference type="AlphaFoldDB" id="A0A370AY83"/>
<comment type="caution">
    <text evidence="1">The sequence shown here is derived from an EMBL/GenBank/DDBJ whole genome shotgun (WGS) entry which is preliminary data.</text>
</comment>
<evidence type="ECO:0000313" key="1">
    <source>
        <dbReference type="EMBL" id="RDG34540.1"/>
    </source>
</evidence>
<sequence length="112" mass="12123">MPDMTKRTPVLPKEARGAAAWGLGLCGGRDAVPTREELEQAGHGDTGDNLTAVQRVSGSAGQELYDVRERSRLTQSGRVRSQLGQLYPYTVGHSASRTVREARDSVRDLLSS</sequence>
<reference evidence="1 2" key="1">
    <citation type="submission" date="2018-07" db="EMBL/GenBank/DDBJ databases">
        <title>Streptomyces species from bats.</title>
        <authorList>
            <person name="Dunlap C."/>
        </authorList>
    </citation>
    <scope>NUCLEOTIDE SEQUENCE [LARGE SCALE GENOMIC DNA]</scope>
    <source>
        <strain evidence="1 2">AC230</strain>
    </source>
</reference>
<keyword evidence="2" id="KW-1185">Reference proteome</keyword>
<name>A0A370AY83_9ACTN</name>
<dbReference type="Proteomes" id="UP000253741">
    <property type="component" value="Unassembled WGS sequence"/>
</dbReference>
<accession>A0A370AY83</accession>
<evidence type="ECO:0000313" key="2">
    <source>
        <dbReference type="Proteomes" id="UP000253741"/>
    </source>
</evidence>
<protein>
    <submittedName>
        <fullName evidence="1">Uncharacterized protein</fullName>
    </submittedName>
</protein>